<dbReference type="InterPro" id="IPR055475">
    <property type="entry name" value="DUF7047"/>
</dbReference>
<dbReference type="Pfam" id="PF17921">
    <property type="entry name" value="Integrase_H2C2"/>
    <property type="match status" value="1"/>
</dbReference>
<evidence type="ECO:0000256" key="1">
    <source>
        <dbReference type="ARBA" id="ARBA00022679"/>
    </source>
</evidence>
<dbReference type="Proteomes" id="UP000541610">
    <property type="component" value="Unassembled WGS sequence"/>
</dbReference>
<sequence length="1248" mass="139703">MPFKLESVLNPYDGVGDFALWLRDFDTVASASRWNAKQKEEYIVLFMVGSAKDVARQAVDEVDEDAEDDAAYVNAWRLLTTRTWDVARDTVDGVMAEFRRYIKVLGVMTPVPTEIILRESLMACFPEDVRRSIEVFYEDGKELSLADIVAKARTLLKTHQRASPSVAAGVVTGEWVMGRVNPLSKDKLARARGLDAFVVIKFGQEEHQVPVDTGCDSSLISAQFVEKKGIPVETSTGPVSFRLMDSSATMKSHGIVKVGVEYLSANGWVHVTQNFHVVKNTALGPVVLGNDFAALHCQGMTWDEHGQITVAARVCEEKNPKLTEKEEKELAAEVEKLIQNSWVKEFNDEVYNIIPWVLVPQPHKSTALRMCLDSRLLNKYLVNDPIRDMVNCVDTLHKWRSVTKGYTLDVTKCYYTVRMCPSLYKYMVVMINSALYCMTVLPFGVCFAPKAVTAVITFLLKDVPFPTSSFIDDVIIEEENDVEVPVNESGQLQYDPPAVVAVREALARGNMYCKPAQIIGAPRSRVLGLDLHIQDSVVCWRRRQDQSLDVDLCGSLTKRDVARWCGRVVGHVPIAGWLRPHVASLLRAVSRTPWDEELDDFLLDLVRYIVEKLEEVGDPARGAWFCPSPLSRDPEGNKLYHWHIYCDASNAAMGAVLAYGLPDGPLTVVRDASWLLDRRALLRHVNVNELCGAARALAWATPFIGGHVHLHVDNECVRAWIEKFMRGEAVKKGGLSATVVGRRLQSIYDVAETYESFTVHRLDTSANLADPLSRVDASFSNLLSYCEIGDDEQIDVENDLLTDGAETSPVGCAGIATKLVGDELILDLGTVVEAQYDDDILFKVRRALREGRSFPEDVPVDLQQVATSFEIDDVDVLVRRYYAAYQGKEVVVPVLPGQLVAELVHSVHGLLCHAGMRRTLEEITGMVWFSKICDIVTEMLQSCDICVRKTKPLLVKHDVGLFSPSLLREATPWSIVCADIVYLPPGVPYLSQQCVVPKFACLCKISGEDVKSVAVAFEQVWQVIGKRPQYLLTDNGAAFLSCNLPNVTRLFTAPYSSPSNGMIESLHRTVRLWMRSSMADDDSLSPDNAVSKVMKAYNSTVHSVTRRIPVEVFKLDPIGEASDRVEWERLVNNAVKLAEEKLQRSTKHDLFPGAIVRLRDVHIALRKSDQPPYAEKRWRIIGFLSNKGLVTDRDSSDYGLFRKAKIICEKEIKVVHVSRLIRCFPAEVDVEDLRRAMRRLQRDSSSVQ</sequence>
<keyword evidence="1" id="KW-0808">Transferase</keyword>
<dbReference type="AlphaFoldDB" id="A0A7J6NKJ1"/>
<dbReference type="EMBL" id="JABANP010000316">
    <property type="protein sequence ID" value="KAF4684358.1"/>
    <property type="molecule type" value="Genomic_DNA"/>
</dbReference>
<reference evidence="6 7" key="1">
    <citation type="submission" date="2020-04" db="EMBL/GenBank/DDBJ databases">
        <title>Perkinsus olseni comparative genomics.</title>
        <authorList>
            <person name="Bogema D.R."/>
        </authorList>
    </citation>
    <scope>NUCLEOTIDE SEQUENCE [LARGE SCALE GENOMIC DNA]</scope>
    <source>
        <strain evidence="6">00978-12</strain>
    </source>
</reference>
<dbReference type="InterPro" id="IPR036397">
    <property type="entry name" value="RNaseH_sf"/>
</dbReference>
<keyword evidence="4" id="KW-0255">Endonuclease</keyword>
<evidence type="ECO:0000259" key="5">
    <source>
        <dbReference type="PROSITE" id="PS50994"/>
    </source>
</evidence>
<organism evidence="6 7">
    <name type="scientific">Perkinsus olseni</name>
    <name type="common">Perkinsus atlanticus</name>
    <dbReference type="NCBI Taxonomy" id="32597"/>
    <lineage>
        <taxon>Eukaryota</taxon>
        <taxon>Sar</taxon>
        <taxon>Alveolata</taxon>
        <taxon>Perkinsozoa</taxon>
        <taxon>Perkinsea</taxon>
        <taxon>Perkinsida</taxon>
        <taxon>Perkinsidae</taxon>
        <taxon>Perkinsus</taxon>
    </lineage>
</organism>
<comment type="caution">
    <text evidence="6">The sequence shown here is derived from an EMBL/GenBank/DDBJ whole genome shotgun (WGS) entry which is preliminary data.</text>
</comment>
<evidence type="ECO:0000256" key="4">
    <source>
        <dbReference type="ARBA" id="ARBA00022759"/>
    </source>
</evidence>
<protein>
    <recommendedName>
        <fullName evidence="5">Integrase catalytic domain-containing protein</fullName>
    </recommendedName>
</protein>
<gene>
    <name evidence="6" type="ORF">FOZ60_007958</name>
</gene>
<dbReference type="InterPro" id="IPR050951">
    <property type="entry name" value="Retrovirus_Pol_polyprotein"/>
</dbReference>
<proteinExistence type="predicted"/>
<dbReference type="PANTHER" id="PTHR37984">
    <property type="entry name" value="PROTEIN CBG26694"/>
    <property type="match status" value="1"/>
</dbReference>
<evidence type="ECO:0000313" key="6">
    <source>
        <dbReference type="EMBL" id="KAF4684358.1"/>
    </source>
</evidence>
<dbReference type="Gene3D" id="3.30.420.10">
    <property type="entry name" value="Ribonuclease H-like superfamily/Ribonuclease H"/>
    <property type="match status" value="1"/>
</dbReference>
<dbReference type="InterPro" id="IPR001584">
    <property type="entry name" value="Integrase_cat-core"/>
</dbReference>
<dbReference type="GO" id="GO:0016779">
    <property type="term" value="F:nucleotidyltransferase activity"/>
    <property type="evidence" value="ECO:0007669"/>
    <property type="project" value="UniProtKB-KW"/>
</dbReference>
<dbReference type="SUPFAM" id="SSF56672">
    <property type="entry name" value="DNA/RNA polymerases"/>
    <property type="match status" value="1"/>
</dbReference>
<dbReference type="PANTHER" id="PTHR37984:SF5">
    <property type="entry name" value="PROTEIN NYNRIN-LIKE"/>
    <property type="match status" value="1"/>
</dbReference>
<dbReference type="OrthoDB" id="4369127at2759"/>
<dbReference type="InterPro" id="IPR043128">
    <property type="entry name" value="Rev_trsase/Diguanyl_cyclase"/>
</dbReference>
<dbReference type="Gene3D" id="2.40.70.10">
    <property type="entry name" value="Acid Proteases"/>
    <property type="match status" value="1"/>
</dbReference>
<dbReference type="InterPro" id="IPR043502">
    <property type="entry name" value="DNA/RNA_pol_sf"/>
</dbReference>
<dbReference type="PROSITE" id="PS50994">
    <property type="entry name" value="INTEGRASE"/>
    <property type="match status" value="1"/>
</dbReference>
<dbReference type="InterPro" id="IPR021109">
    <property type="entry name" value="Peptidase_aspartic_dom_sf"/>
</dbReference>
<dbReference type="CDD" id="cd00303">
    <property type="entry name" value="retropepsin_like"/>
    <property type="match status" value="1"/>
</dbReference>
<keyword evidence="2" id="KW-0548">Nucleotidyltransferase</keyword>
<evidence type="ECO:0000256" key="3">
    <source>
        <dbReference type="ARBA" id="ARBA00022722"/>
    </source>
</evidence>
<dbReference type="Gene3D" id="3.10.10.10">
    <property type="entry name" value="HIV Type 1 Reverse Transcriptase, subunit A, domain 1"/>
    <property type="match status" value="1"/>
</dbReference>
<dbReference type="InterPro" id="IPR041588">
    <property type="entry name" value="Integrase_H2C2"/>
</dbReference>
<dbReference type="SUPFAM" id="SSF53098">
    <property type="entry name" value="Ribonuclease H-like"/>
    <property type="match status" value="1"/>
</dbReference>
<evidence type="ECO:0000313" key="7">
    <source>
        <dbReference type="Proteomes" id="UP000541610"/>
    </source>
</evidence>
<dbReference type="Gene3D" id="1.10.340.70">
    <property type="match status" value="1"/>
</dbReference>
<feature type="domain" description="Integrase catalytic" evidence="5">
    <location>
        <begin position="968"/>
        <end position="1117"/>
    </location>
</feature>
<dbReference type="Pfam" id="PF23088">
    <property type="entry name" value="DUF7047"/>
    <property type="match status" value="1"/>
</dbReference>
<dbReference type="GO" id="GO:0015074">
    <property type="term" value="P:DNA integration"/>
    <property type="evidence" value="ECO:0007669"/>
    <property type="project" value="InterPro"/>
</dbReference>
<dbReference type="Gene3D" id="3.30.70.270">
    <property type="match status" value="1"/>
</dbReference>
<name>A0A7J6NKJ1_PEROL</name>
<accession>A0A7J6NKJ1</accession>
<evidence type="ECO:0000256" key="2">
    <source>
        <dbReference type="ARBA" id="ARBA00022695"/>
    </source>
</evidence>
<dbReference type="InterPro" id="IPR012337">
    <property type="entry name" value="RNaseH-like_sf"/>
</dbReference>
<keyword evidence="4" id="KW-0378">Hydrolase</keyword>
<dbReference type="GO" id="GO:0004519">
    <property type="term" value="F:endonuclease activity"/>
    <property type="evidence" value="ECO:0007669"/>
    <property type="project" value="UniProtKB-KW"/>
</dbReference>
<keyword evidence="3" id="KW-0540">Nuclease</keyword>
<dbReference type="GO" id="GO:0003676">
    <property type="term" value="F:nucleic acid binding"/>
    <property type="evidence" value="ECO:0007669"/>
    <property type="project" value="InterPro"/>
</dbReference>